<comment type="subcellular location">
    <subcellularLocation>
        <location evidence="1">Membrane</location>
        <topology evidence="1">Single-pass type I membrane protein</topology>
    </subcellularLocation>
</comment>
<keyword evidence="2" id="KW-1133">Transmembrane helix</keyword>
<dbReference type="PANTHER" id="PTHR48006">
    <property type="entry name" value="LEUCINE-RICH REPEAT-CONTAINING PROTEIN DDB_G0281931-RELATED"/>
    <property type="match status" value="1"/>
</dbReference>
<gene>
    <name evidence="4" type="ORF">RGQ29_002312</name>
</gene>
<dbReference type="GO" id="GO:0016020">
    <property type="term" value="C:membrane"/>
    <property type="evidence" value="ECO:0007669"/>
    <property type="project" value="UniProtKB-SubCell"/>
</dbReference>
<keyword evidence="2" id="KW-0812">Transmembrane</keyword>
<organism evidence="4 5">
    <name type="scientific">Quercus rubra</name>
    <name type="common">Northern red oak</name>
    <name type="synonym">Quercus borealis</name>
    <dbReference type="NCBI Taxonomy" id="3512"/>
    <lineage>
        <taxon>Eukaryota</taxon>
        <taxon>Viridiplantae</taxon>
        <taxon>Streptophyta</taxon>
        <taxon>Embryophyta</taxon>
        <taxon>Tracheophyta</taxon>
        <taxon>Spermatophyta</taxon>
        <taxon>Magnoliopsida</taxon>
        <taxon>eudicotyledons</taxon>
        <taxon>Gunneridae</taxon>
        <taxon>Pentapetalae</taxon>
        <taxon>rosids</taxon>
        <taxon>fabids</taxon>
        <taxon>Fagales</taxon>
        <taxon>Fagaceae</taxon>
        <taxon>Quercus</taxon>
    </lineage>
</organism>
<dbReference type="InterPro" id="IPR000719">
    <property type="entry name" value="Prot_kinase_dom"/>
</dbReference>
<dbReference type="EMBL" id="JAXUIC010000010">
    <property type="protein sequence ID" value="KAK4566061.1"/>
    <property type="molecule type" value="Genomic_DNA"/>
</dbReference>
<dbReference type="AlphaFoldDB" id="A0AAN7I9Q6"/>
<dbReference type="Gene3D" id="3.30.200.20">
    <property type="entry name" value="Phosphorylase Kinase, domain 1"/>
    <property type="match status" value="1"/>
</dbReference>
<reference evidence="4 5" key="1">
    <citation type="journal article" date="2023" name="G3 (Bethesda)">
        <title>A haplotype-resolved chromosome-scale genome for Quercus rubra L. provides insights into the genetics of adaptive traits for red oak species.</title>
        <authorList>
            <person name="Kapoor B."/>
            <person name="Jenkins J."/>
            <person name="Schmutz J."/>
            <person name="Zhebentyayeva T."/>
            <person name="Kuelheim C."/>
            <person name="Coggeshall M."/>
            <person name="Heim C."/>
            <person name="Lasky J.R."/>
            <person name="Leites L."/>
            <person name="Islam-Faridi N."/>
            <person name="Romero-Severson J."/>
            <person name="DeLeo V.L."/>
            <person name="Lucas S.M."/>
            <person name="Lazic D."/>
            <person name="Gailing O."/>
            <person name="Carlson J."/>
            <person name="Staton M."/>
        </authorList>
    </citation>
    <scope>NUCLEOTIDE SEQUENCE [LARGE SCALE GENOMIC DNA]</scope>
    <source>
        <strain evidence="4">Pseudo-F2</strain>
    </source>
</reference>
<protein>
    <recommendedName>
        <fullName evidence="3">Protein kinase domain-containing protein</fullName>
    </recommendedName>
</protein>
<keyword evidence="5" id="KW-1185">Reference proteome</keyword>
<dbReference type="GO" id="GO:0005524">
    <property type="term" value="F:ATP binding"/>
    <property type="evidence" value="ECO:0007669"/>
    <property type="project" value="InterPro"/>
</dbReference>
<dbReference type="InterPro" id="IPR011009">
    <property type="entry name" value="Kinase-like_dom_sf"/>
</dbReference>
<feature type="transmembrane region" description="Helical" evidence="2">
    <location>
        <begin position="83"/>
        <end position="106"/>
    </location>
</feature>
<feature type="domain" description="Protein kinase" evidence="3">
    <location>
        <begin position="74"/>
        <end position="403"/>
    </location>
</feature>
<evidence type="ECO:0000256" key="2">
    <source>
        <dbReference type="SAM" id="Phobius"/>
    </source>
</evidence>
<dbReference type="Gene3D" id="1.10.510.10">
    <property type="entry name" value="Transferase(Phosphotransferase) domain 1"/>
    <property type="match status" value="1"/>
</dbReference>
<sequence length="472" mass="52847">MGLKGHFPREIENCTSITDLDFSGPVPVCSDLTIPSESNATILKLCPFRAESYANNLGLCGAPLESCKPSPKKFIVLYKEGFLVGWVVAMVTVVVVMFCNIPILLVKKAMTKKNKKLMKAGTRWCSTDERSKNMMMSQMEKMVTTMSFIEISEATGYFKTNNVIGMGKIGMMYKAVIPNCWSLAVKSEQNEKLLVYKYILHGNLYDWLHVGEGELKDKILEWPLRTKIVIGIARGLAWLHHKYDFRVVHLNLGSNSILLDTNFEPKISNFWGAKISSSGGLMFMNSNVIDTRNSSFVDSGVWELGFVKKDVYDFGILLLELNTRKEPTEINSFSYGFNGSLFDWITHLLSNSSDIYSVIDNSLIGKGFDGEIFELLRIACTCLNPFPSQRPTMLELYNTISTFGERDGITNDFEILAQPEIAIASSSIDINTISIFGERYGIKNDSEILMQSEIAIASSSNEIVELEIAETN</sequence>
<proteinExistence type="predicted"/>
<dbReference type="PROSITE" id="PS50011">
    <property type="entry name" value="PROTEIN_KINASE_DOM"/>
    <property type="match status" value="1"/>
</dbReference>
<keyword evidence="2" id="KW-0472">Membrane</keyword>
<name>A0AAN7I9Q6_QUERU</name>
<comment type="caution">
    <text evidence="4">The sequence shown here is derived from an EMBL/GenBank/DDBJ whole genome shotgun (WGS) entry which is preliminary data.</text>
</comment>
<dbReference type="InterPro" id="IPR001245">
    <property type="entry name" value="Ser-Thr/Tyr_kinase_cat_dom"/>
</dbReference>
<dbReference type="InterPro" id="IPR051824">
    <property type="entry name" value="LRR_Rcpt-Like_S/T_Kinase"/>
</dbReference>
<dbReference type="Proteomes" id="UP001324115">
    <property type="component" value="Unassembled WGS sequence"/>
</dbReference>
<dbReference type="SUPFAM" id="SSF56112">
    <property type="entry name" value="Protein kinase-like (PK-like)"/>
    <property type="match status" value="1"/>
</dbReference>
<dbReference type="PANTHER" id="PTHR48006:SF88">
    <property type="entry name" value="LRR RECEPTOR-LIKE KINASE FAMILY PROTEIN"/>
    <property type="match status" value="1"/>
</dbReference>
<evidence type="ECO:0000256" key="1">
    <source>
        <dbReference type="ARBA" id="ARBA00004479"/>
    </source>
</evidence>
<evidence type="ECO:0000313" key="4">
    <source>
        <dbReference type="EMBL" id="KAK4566061.1"/>
    </source>
</evidence>
<dbReference type="GO" id="GO:0004672">
    <property type="term" value="F:protein kinase activity"/>
    <property type="evidence" value="ECO:0007669"/>
    <property type="project" value="InterPro"/>
</dbReference>
<accession>A0AAN7I9Q6</accession>
<evidence type="ECO:0000259" key="3">
    <source>
        <dbReference type="PROSITE" id="PS50011"/>
    </source>
</evidence>
<dbReference type="Pfam" id="PF07714">
    <property type="entry name" value="PK_Tyr_Ser-Thr"/>
    <property type="match status" value="1"/>
</dbReference>
<evidence type="ECO:0000313" key="5">
    <source>
        <dbReference type="Proteomes" id="UP001324115"/>
    </source>
</evidence>